<dbReference type="SUPFAM" id="SSF52402">
    <property type="entry name" value="Adenine nucleotide alpha hydrolases-like"/>
    <property type="match status" value="1"/>
</dbReference>
<proteinExistence type="inferred from homology"/>
<dbReference type="PIRSF" id="PIRSF000857">
    <property type="entry name" value="PAPS_reductase"/>
    <property type="match status" value="1"/>
</dbReference>
<reference evidence="17" key="1">
    <citation type="submission" date="2017-10" db="EMBL/GenBank/DDBJ databases">
        <title>Completed PacBio SMRT sequence of Methylosinus trichosporium OB3b reveals presence of a third large plasmid.</title>
        <authorList>
            <person name="Charles T.C."/>
            <person name="Lynch M.D.J."/>
            <person name="Heil J.R."/>
            <person name="Cheng J."/>
        </authorList>
    </citation>
    <scope>NUCLEOTIDE SEQUENCE [LARGE SCALE GENOMIC DNA]</scope>
    <source>
        <strain evidence="17">OB3b</strain>
    </source>
</reference>
<dbReference type="RefSeq" id="WP_003611237.1">
    <property type="nucleotide sequence ID" value="NZ_ADVE02000001.1"/>
</dbReference>
<feature type="binding site" evidence="14">
    <location>
        <position position="201"/>
    </location>
    <ligand>
        <name>[4Fe-4S] cluster</name>
        <dbReference type="ChEBI" id="CHEBI:49883"/>
    </ligand>
</feature>
<dbReference type="GO" id="GO:0043866">
    <property type="term" value="F:adenylyl-sulfate reductase (thioredoxin) activity"/>
    <property type="evidence" value="ECO:0007669"/>
    <property type="project" value="UniProtKB-EC"/>
</dbReference>
<dbReference type="GO" id="GO:0019379">
    <property type="term" value="P:sulfate assimilation, phosphoadenylyl sulfate reduction by phosphoadenylyl-sulfate reductase (thioredoxin)"/>
    <property type="evidence" value="ECO:0007669"/>
    <property type="project" value="UniProtKB-UniRule"/>
</dbReference>
<keyword evidence="6 14" id="KW-0411">Iron-sulfur</keyword>
<keyword evidence="4 14" id="KW-0560">Oxidoreductase</keyword>
<dbReference type="GO" id="GO:0005737">
    <property type="term" value="C:cytoplasm"/>
    <property type="evidence" value="ECO:0007669"/>
    <property type="project" value="UniProtKB-SubCell"/>
</dbReference>
<evidence type="ECO:0000256" key="4">
    <source>
        <dbReference type="ARBA" id="ARBA00023002"/>
    </source>
</evidence>
<dbReference type="Proteomes" id="UP000230709">
    <property type="component" value="Chromosome"/>
</dbReference>
<comment type="subcellular location">
    <subcellularLocation>
        <location evidence="14">Cytoplasm</location>
    </subcellularLocation>
</comment>
<comment type="pathway">
    <text evidence="8 14">Sulfur metabolism; hydrogen sulfide biosynthesis; sulfite from sulfate.</text>
</comment>
<evidence type="ECO:0000256" key="1">
    <source>
        <dbReference type="ARBA" id="ARBA00009732"/>
    </source>
</evidence>
<dbReference type="EMBL" id="CP023737">
    <property type="protein sequence ID" value="ATQ66514.1"/>
    <property type="molecule type" value="Genomic_DNA"/>
</dbReference>
<evidence type="ECO:0000313" key="17">
    <source>
        <dbReference type="Proteomes" id="UP000230709"/>
    </source>
</evidence>
<keyword evidence="2 14" id="KW-0963">Cytoplasm</keyword>
<accession>A0A2D2CUZ2</accession>
<sequence>MKPSIVEILQPRLAALDLDHRLKLAREVIPGRMVFTTSFGIEDQLVTHSIFTQGLEIDVVTIDTGRLFEETVELWERTEARYARHIRPVYPQPEPLADFVAEHGINAFYRSVEHRKACCEIRKVEPLGRLLAGASAWVTGLRADQSQAREGVRLAELDAARKLVKLNPLADYTREIIVEKIEEFSVPVNALHAKGFLSIGCAPCTRALEPGESERAGRWWWEEDQKKECGLHVGPDGRLTRGSAPEGER</sequence>
<keyword evidence="17" id="KW-1185">Reference proteome</keyword>
<evidence type="ECO:0000256" key="10">
    <source>
        <dbReference type="ARBA" id="ARBA00029514"/>
    </source>
</evidence>
<evidence type="ECO:0000256" key="2">
    <source>
        <dbReference type="ARBA" id="ARBA00022490"/>
    </source>
</evidence>
<evidence type="ECO:0000313" key="16">
    <source>
        <dbReference type="EMBL" id="ATQ66514.1"/>
    </source>
</evidence>
<feature type="binding site" evidence="14">
    <location>
        <position position="119"/>
    </location>
    <ligand>
        <name>[4Fe-4S] cluster</name>
        <dbReference type="ChEBI" id="CHEBI:49883"/>
    </ligand>
</feature>
<feature type="active site" description="Nucleophile; cysteine thiosulfonate intermediate" evidence="14">
    <location>
        <position position="229"/>
    </location>
</feature>
<dbReference type="HAMAP" id="MF_00063">
    <property type="entry name" value="CysH"/>
    <property type="match status" value="1"/>
</dbReference>
<dbReference type="Pfam" id="PF01507">
    <property type="entry name" value="PAPS_reduct"/>
    <property type="match status" value="1"/>
</dbReference>
<keyword evidence="5 14" id="KW-0408">Iron</keyword>
<keyword evidence="3 14" id="KW-0479">Metal-binding</keyword>
<evidence type="ECO:0000256" key="12">
    <source>
        <dbReference type="ARBA" id="ARBA00032041"/>
    </source>
</evidence>
<dbReference type="GO" id="GO:0046872">
    <property type="term" value="F:metal ion binding"/>
    <property type="evidence" value="ECO:0007669"/>
    <property type="project" value="UniProtKB-KW"/>
</dbReference>
<dbReference type="PANTHER" id="PTHR46482">
    <property type="entry name" value="5'-ADENYLYLSULFATE REDUCTASE 3, CHLOROPLASTIC"/>
    <property type="match status" value="1"/>
</dbReference>
<dbReference type="GO" id="GO:0004604">
    <property type="term" value="F:phosphoadenylyl-sulfate reductase (thioredoxin) activity"/>
    <property type="evidence" value="ECO:0007669"/>
    <property type="project" value="UniProtKB-UniRule"/>
</dbReference>
<dbReference type="InterPro" id="IPR004511">
    <property type="entry name" value="PAPS/APS_Rdtase"/>
</dbReference>
<dbReference type="AlphaFoldDB" id="A0A2D2CUZ2"/>
<comment type="function">
    <text evidence="7 14">Catalyzes the formation of sulfite from adenosine 5'-phosphosulfate (APS) using thioredoxin as an electron donor.</text>
</comment>
<feature type="binding site" evidence="14">
    <location>
        <position position="118"/>
    </location>
    <ligand>
        <name>[4Fe-4S] cluster</name>
        <dbReference type="ChEBI" id="CHEBI:49883"/>
    </ligand>
</feature>
<evidence type="ECO:0000256" key="6">
    <source>
        <dbReference type="ARBA" id="ARBA00023014"/>
    </source>
</evidence>
<dbReference type="KEGG" id="mtw:CQW49_00345"/>
<comment type="cofactor">
    <cofactor evidence="14">
        <name>[4Fe-4S] cluster</name>
        <dbReference type="ChEBI" id="CHEBI:49883"/>
    </cofactor>
    <text evidence="14">Binds 1 [4Fe-4S] cluster per subunit.</text>
</comment>
<dbReference type="EC" id="1.8.4.10" evidence="9 14"/>
<dbReference type="GO" id="GO:0051539">
    <property type="term" value="F:4 iron, 4 sulfur cluster binding"/>
    <property type="evidence" value="ECO:0007669"/>
    <property type="project" value="UniProtKB-UniRule"/>
</dbReference>
<evidence type="ECO:0000259" key="15">
    <source>
        <dbReference type="Pfam" id="PF01507"/>
    </source>
</evidence>
<dbReference type="Gene3D" id="3.40.50.620">
    <property type="entry name" value="HUPs"/>
    <property type="match status" value="1"/>
</dbReference>
<dbReference type="STRING" id="595536.GCA_000178815_00874"/>
<evidence type="ECO:0000256" key="3">
    <source>
        <dbReference type="ARBA" id="ARBA00022723"/>
    </source>
</evidence>
<evidence type="ECO:0000256" key="14">
    <source>
        <dbReference type="HAMAP-Rule" id="MF_00063"/>
    </source>
</evidence>
<dbReference type="InterPro" id="IPR011798">
    <property type="entry name" value="APS_reductase"/>
</dbReference>
<evidence type="ECO:0000256" key="5">
    <source>
        <dbReference type="ARBA" id="ARBA00023004"/>
    </source>
</evidence>
<gene>
    <name evidence="14" type="primary">cysH</name>
    <name evidence="16" type="ORF">CQW49_00345</name>
</gene>
<dbReference type="NCBIfam" id="NF002537">
    <property type="entry name" value="PRK02090.1"/>
    <property type="match status" value="1"/>
</dbReference>
<evidence type="ECO:0000256" key="11">
    <source>
        <dbReference type="ARBA" id="ARBA00030894"/>
    </source>
</evidence>
<evidence type="ECO:0000256" key="8">
    <source>
        <dbReference type="ARBA" id="ARBA00024327"/>
    </source>
</evidence>
<dbReference type="GO" id="GO:0019344">
    <property type="term" value="P:cysteine biosynthetic process"/>
    <property type="evidence" value="ECO:0007669"/>
    <property type="project" value="InterPro"/>
</dbReference>
<dbReference type="PANTHER" id="PTHR46482:SF9">
    <property type="entry name" value="5'-ADENYLYLSULFATE REDUCTASE 1, CHLOROPLASTIC"/>
    <property type="match status" value="1"/>
</dbReference>
<evidence type="ECO:0000256" key="7">
    <source>
        <dbReference type="ARBA" id="ARBA00024298"/>
    </source>
</evidence>
<evidence type="ECO:0000256" key="13">
    <source>
        <dbReference type="ARBA" id="ARBA00048441"/>
    </source>
</evidence>
<dbReference type="NCBIfam" id="TIGR02055">
    <property type="entry name" value="APS_reductase"/>
    <property type="match status" value="1"/>
</dbReference>
<dbReference type="GO" id="GO:0070814">
    <property type="term" value="P:hydrogen sulfide biosynthetic process"/>
    <property type="evidence" value="ECO:0007669"/>
    <property type="project" value="UniProtKB-UniRule"/>
</dbReference>
<organism evidence="16 17">
    <name type="scientific">Methylosinus trichosporium (strain ATCC 35070 / NCIMB 11131 / UNIQEM 75 / OB3b)</name>
    <dbReference type="NCBI Taxonomy" id="595536"/>
    <lineage>
        <taxon>Bacteria</taxon>
        <taxon>Pseudomonadati</taxon>
        <taxon>Pseudomonadota</taxon>
        <taxon>Alphaproteobacteria</taxon>
        <taxon>Hyphomicrobiales</taxon>
        <taxon>Methylocystaceae</taxon>
        <taxon>Methylosinus</taxon>
    </lineage>
</organism>
<dbReference type="InterPro" id="IPR014729">
    <property type="entry name" value="Rossmann-like_a/b/a_fold"/>
</dbReference>
<protein>
    <recommendedName>
        <fullName evidence="10 14">Adenosine 5'-phosphosulfate reductase</fullName>
        <shortName evidence="14">APS reductase</shortName>
        <ecNumber evidence="9 14">1.8.4.10</ecNumber>
    </recommendedName>
    <alternativeName>
        <fullName evidence="12 14">5'-adenylylsulfate reductase</fullName>
    </alternativeName>
    <alternativeName>
        <fullName evidence="11 14">Thioredoxin-dependent 5'-adenylylsulfate reductase</fullName>
    </alternativeName>
</protein>
<dbReference type="CDD" id="cd23945">
    <property type="entry name" value="PAPS_reductase"/>
    <property type="match status" value="1"/>
</dbReference>
<evidence type="ECO:0000256" key="9">
    <source>
        <dbReference type="ARBA" id="ARBA00024386"/>
    </source>
</evidence>
<feature type="binding site" evidence="14">
    <location>
        <position position="204"/>
    </location>
    <ligand>
        <name>[4Fe-4S] cluster</name>
        <dbReference type="ChEBI" id="CHEBI:49883"/>
    </ligand>
</feature>
<name>A0A2D2CUZ2_METT3</name>
<comment type="catalytic activity">
    <reaction evidence="13 14">
        <text>[thioredoxin]-disulfide + sulfite + AMP + 2 H(+) = adenosine 5'-phosphosulfate + [thioredoxin]-dithiol</text>
        <dbReference type="Rhea" id="RHEA:21976"/>
        <dbReference type="Rhea" id="RHEA-COMP:10698"/>
        <dbReference type="Rhea" id="RHEA-COMP:10700"/>
        <dbReference type="ChEBI" id="CHEBI:15378"/>
        <dbReference type="ChEBI" id="CHEBI:17359"/>
        <dbReference type="ChEBI" id="CHEBI:29950"/>
        <dbReference type="ChEBI" id="CHEBI:50058"/>
        <dbReference type="ChEBI" id="CHEBI:58243"/>
        <dbReference type="ChEBI" id="CHEBI:456215"/>
        <dbReference type="EC" id="1.8.4.10"/>
    </reaction>
</comment>
<comment type="similarity">
    <text evidence="1 14">Belongs to the PAPS reductase family. CysH subfamily.</text>
</comment>
<feature type="domain" description="Phosphoadenosine phosphosulphate reductase" evidence="15">
    <location>
        <begin position="33"/>
        <end position="207"/>
    </location>
</feature>
<dbReference type="InterPro" id="IPR002500">
    <property type="entry name" value="PAPS_reduct_dom"/>
</dbReference>